<accession>A0ABX8SDN3</accession>
<keyword evidence="9 19" id="KW-0808">Transferase</keyword>
<comment type="catalytic activity">
    <reaction evidence="18 19">
        <text>alpha-ribazole 5'-phosphate + adenosylcob(III)inamide-GDP = adenosylcob(III)alamin 5'-phosphate + GMP + H(+)</text>
        <dbReference type="Rhea" id="RHEA:23560"/>
        <dbReference type="ChEBI" id="CHEBI:15378"/>
        <dbReference type="ChEBI" id="CHEBI:57918"/>
        <dbReference type="ChEBI" id="CHEBI:58115"/>
        <dbReference type="ChEBI" id="CHEBI:60487"/>
        <dbReference type="ChEBI" id="CHEBI:60493"/>
        <dbReference type="EC" id="2.7.8.26"/>
    </reaction>
</comment>
<comment type="similarity">
    <text evidence="4 19">Belongs to the CobS family.</text>
</comment>
<evidence type="ECO:0000256" key="1">
    <source>
        <dbReference type="ARBA" id="ARBA00001946"/>
    </source>
</evidence>
<evidence type="ECO:0000256" key="19">
    <source>
        <dbReference type="HAMAP-Rule" id="MF_00719"/>
    </source>
</evidence>
<gene>
    <name evidence="19" type="primary">cobS</name>
    <name evidence="20" type="ORF">KV203_06745</name>
</gene>
<evidence type="ECO:0000256" key="13">
    <source>
        <dbReference type="ARBA" id="ARBA00023136"/>
    </source>
</evidence>
<evidence type="ECO:0000256" key="8">
    <source>
        <dbReference type="ARBA" id="ARBA00022573"/>
    </source>
</evidence>
<keyword evidence="8 19" id="KW-0169">Cobalamin biosynthesis</keyword>
<dbReference type="GO" id="GO:0051073">
    <property type="term" value="F:adenosylcobinamide-GDP ribazoletransferase activity"/>
    <property type="evidence" value="ECO:0007669"/>
    <property type="project" value="UniProtKB-EC"/>
</dbReference>
<dbReference type="PANTHER" id="PTHR34148">
    <property type="entry name" value="ADENOSYLCOBINAMIDE-GDP RIBAZOLETRANSFERASE"/>
    <property type="match status" value="1"/>
</dbReference>
<feature type="transmembrane region" description="Helical" evidence="19">
    <location>
        <begin position="194"/>
        <end position="211"/>
    </location>
</feature>
<protein>
    <recommendedName>
        <fullName evidence="6 19">Adenosylcobinamide-GDP ribazoletransferase</fullName>
        <ecNumber evidence="5 19">2.7.8.26</ecNumber>
    </recommendedName>
    <alternativeName>
        <fullName evidence="16 19">Cobalamin synthase</fullName>
    </alternativeName>
    <alternativeName>
        <fullName evidence="15 19">Cobalamin-5'-phosphate synthase</fullName>
    </alternativeName>
</protein>
<evidence type="ECO:0000256" key="9">
    <source>
        <dbReference type="ARBA" id="ARBA00022679"/>
    </source>
</evidence>
<reference evidence="20" key="1">
    <citation type="submission" date="2021-07" db="EMBL/GenBank/DDBJ databases">
        <title>Candidatus Kaistella beijingensis sp. nov. isolated from a municipal wastewater treatment plant is involved in sludge foaming.</title>
        <authorList>
            <person name="Song Y."/>
            <person name="Liu S.-J."/>
        </authorList>
    </citation>
    <scope>NUCLEOTIDE SEQUENCE</scope>
    <source>
        <strain evidence="20">DSM 43998</strain>
    </source>
</reference>
<evidence type="ECO:0000256" key="14">
    <source>
        <dbReference type="ARBA" id="ARBA00025228"/>
    </source>
</evidence>
<dbReference type="EC" id="2.7.8.26" evidence="5 19"/>
<dbReference type="Proteomes" id="UP000887023">
    <property type="component" value="Chromosome"/>
</dbReference>
<evidence type="ECO:0000313" key="21">
    <source>
        <dbReference type="Proteomes" id="UP000887023"/>
    </source>
</evidence>
<dbReference type="PANTHER" id="PTHR34148:SF1">
    <property type="entry name" value="ADENOSYLCOBINAMIDE-GDP RIBAZOLETRANSFERASE"/>
    <property type="match status" value="1"/>
</dbReference>
<evidence type="ECO:0000256" key="16">
    <source>
        <dbReference type="ARBA" id="ARBA00032853"/>
    </source>
</evidence>
<feature type="transmembrane region" description="Helical" evidence="19">
    <location>
        <begin position="162"/>
        <end position="188"/>
    </location>
</feature>
<evidence type="ECO:0000256" key="5">
    <source>
        <dbReference type="ARBA" id="ARBA00013200"/>
    </source>
</evidence>
<evidence type="ECO:0000256" key="10">
    <source>
        <dbReference type="ARBA" id="ARBA00022692"/>
    </source>
</evidence>
<evidence type="ECO:0000256" key="6">
    <source>
        <dbReference type="ARBA" id="ARBA00015850"/>
    </source>
</evidence>
<sequence length="247" mass="24287">MRLALTWLTVLPLRGPSTVDRTAAARAIGVAPLVGALLGVAAAGLGWLASWAGAVPGLAGVVVVAALAGSTRGMHLDGLADTADGLGCYGPPERARQVLHDGAAGPFGVTAIVLVILAQSIGFGTLIAADRWPAIVLAVTAGRVAVVLACRRGVAAAEQHGFGPLVAGTQPIAVGLGWAALLAGSAVWATPGPAQGPLVMLFALLGAVLLVRHCARRFAGIGGDVLGAASEFTVTVVAAGLGLGLAT</sequence>
<comment type="cofactor">
    <cofactor evidence="1 19">
        <name>Mg(2+)</name>
        <dbReference type="ChEBI" id="CHEBI:18420"/>
    </cofactor>
</comment>
<evidence type="ECO:0000256" key="15">
    <source>
        <dbReference type="ARBA" id="ARBA00032605"/>
    </source>
</evidence>
<evidence type="ECO:0000256" key="7">
    <source>
        <dbReference type="ARBA" id="ARBA00022475"/>
    </source>
</evidence>
<keyword evidence="12 19" id="KW-1133">Transmembrane helix</keyword>
<keyword evidence="13 19" id="KW-0472">Membrane</keyword>
<keyword evidence="10 19" id="KW-0812">Transmembrane</keyword>
<dbReference type="HAMAP" id="MF_00719">
    <property type="entry name" value="CobS"/>
    <property type="match status" value="1"/>
</dbReference>
<comment type="catalytic activity">
    <reaction evidence="17 19">
        <text>alpha-ribazole + adenosylcob(III)inamide-GDP = adenosylcob(III)alamin + GMP + H(+)</text>
        <dbReference type="Rhea" id="RHEA:16049"/>
        <dbReference type="ChEBI" id="CHEBI:10329"/>
        <dbReference type="ChEBI" id="CHEBI:15378"/>
        <dbReference type="ChEBI" id="CHEBI:18408"/>
        <dbReference type="ChEBI" id="CHEBI:58115"/>
        <dbReference type="ChEBI" id="CHEBI:60487"/>
        <dbReference type="EC" id="2.7.8.26"/>
    </reaction>
</comment>
<dbReference type="InterPro" id="IPR003805">
    <property type="entry name" value="CobS"/>
</dbReference>
<dbReference type="NCBIfam" id="NF001279">
    <property type="entry name" value="PRK00235.2-1"/>
    <property type="match status" value="1"/>
</dbReference>
<keyword evidence="11 19" id="KW-0460">Magnesium</keyword>
<comment type="pathway">
    <text evidence="3 19">Cofactor biosynthesis; adenosylcobalamin biosynthesis; adenosylcobalamin from cob(II)yrinate a,c-diamide: step 7/7.</text>
</comment>
<organism evidence="20 21">
    <name type="scientific">Skermania pinensis</name>
    <dbReference type="NCBI Taxonomy" id="39122"/>
    <lineage>
        <taxon>Bacteria</taxon>
        <taxon>Bacillati</taxon>
        <taxon>Actinomycetota</taxon>
        <taxon>Actinomycetes</taxon>
        <taxon>Mycobacteriales</taxon>
        <taxon>Gordoniaceae</taxon>
        <taxon>Skermania</taxon>
    </lineage>
</organism>
<proteinExistence type="inferred from homology"/>
<evidence type="ECO:0000256" key="3">
    <source>
        <dbReference type="ARBA" id="ARBA00004663"/>
    </source>
</evidence>
<dbReference type="Pfam" id="PF02654">
    <property type="entry name" value="CobS"/>
    <property type="match status" value="1"/>
</dbReference>
<keyword evidence="21" id="KW-1185">Reference proteome</keyword>
<comment type="function">
    <text evidence="14 19">Joins adenosylcobinamide-GDP and alpha-ribazole to generate adenosylcobalamin (Ado-cobalamin). Also synthesizes adenosylcobalamin 5'-phosphate from adenosylcobinamide-GDP and alpha-ribazole 5'-phosphate.</text>
</comment>
<evidence type="ECO:0000256" key="18">
    <source>
        <dbReference type="ARBA" id="ARBA00049504"/>
    </source>
</evidence>
<comment type="subcellular location">
    <subcellularLocation>
        <location evidence="2 19">Cell membrane</location>
        <topology evidence="2 19">Multi-pass membrane protein</topology>
    </subcellularLocation>
</comment>
<name>A0ABX8SDN3_9ACTN</name>
<dbReference type="EMBL" id="CP079105">
    <property type="protein sequence ID" value="QXQ15047.1"/>
    <property type="molecule type" value="Genomic_DNA"/>
</dbReference>
<evidence type="ECO:0000256" key="12">
    <source>
        <dbReference type="ARBA" id="ARBA00022989"/>
    </source>
</evidence>
<feature type="transmembrane region" description="Helical" evidence="19">
    <location>
        <begin position="104"/>
        <end position="126"/>
    </location>
</feature>
<evidence type="ECO:0000256" key="17">
    <source>
        <dbReference type="ARBA" id="ARBA00048623"/>
    </source>
</evidence>
<feature type="transmembrane region" description="Helical" evidence="19">
    <location>
        <begin position="45"/>
        <end position="68"/>
    </location>
</feature>
<keyword evidence="7 19" id="KW-1003">Cell membrane</keyword>
<dbReference type="RefSeq" id="WP_066468862.1">
    <property type="nucleotide sequence ID" value="NZ_CBCRUZ010000028.1"/>
</dbReference>
<evidence type="ECO:0000256" key="4">
    <source>
        <dbReference type="ARBA" id="ARBA00010561"/>
    </source>
</evidence>
<evidence type="ECO:0000313" key="20">
    <source>
        <dbReference type="EMBL" id="QXQ15047.1"/>
    </source>
</evidence>
<evidence type="ECO:0000256" key="11">
    <source>
        <dbReference type="ARBA" id="ARBA00022842"/>
    </source>
</evidence>
<evidence type="ECO:0000256" key="2">
    <source>
        <dbReference type="ARBA" id="ARBA00004651"/>
    </source>
</evidence>
<feature type="transmembrane region" description="Helical" evidence="19">
    <location>
        <begin position="132"/>
        <end position="150"/>
    </location>
</feature>